<dbReference type="GO" id="GO:0008654">
    <property type="term" value="P:phospholipid biosynthetic process"/>
    <property type="evidence" value="ECO:0007669"/>
    <property type="project" value="UniProtKB-KW"/>
</dbReference>
<dbReference type="SMART" id="SM00046">
    <property type="entry name" value="DAGKc"/>
    <property type="match status" value="1"/>
</dbReference>
<keyword evidence="3" id="KW-0808">Transferase</keyword>
<dbReference type="InterPro" id="IPR016064">
    <property type="entry name" value="NAD/diacylglycerol_kinase_sf"/>
</dbReference>
<dbReference type="InterPro" id="IPR045540">
    <property type="entry name" value="YegS/DAGK_C"/>
</dbReference>
<evidence type="ECO:0000256" key="7">
    <source>
        <dbReference type="ARBA" id="ARBA00023209"/>
    </source>
</evidence>
<evidence type="ECO:0000256" key="5">
    <source>
        <dbReference type="ARBA" id="ARBA00022777"/>
    </source>
</evidence>
<reference evidence="10 11" key="1">
    <citation type="submission" date="2018-11" db="EMBL/GenBank/DDBJ databases">
        <title>YIM 102482-1 draft genome.</title>
        <authorList>
            <person name="Li G."/>
            <person name="Jiang Y."/>
        </authorList>
    </citation>
    <scope>NUCLEOTIDE SEQUENCE [LARGE SCALE GENOMIC DNA]</scope>
    <source>
        <strain evidence="10 11">YIM 102482-1</strain>
    </source>
</reference>
<dbReference type="GO" id="GO:0016301">
    <property type="term" value="F:kinase activity"/>
    <property type="evidence" value="ECO:0007669"/>
    <property type="project" value="UniProtKB-KW"/>
</dbReference>
<evidence type="ECO:0000256" key="8">
    <source>
        <dbReference type="ARBA" id="ARBA00023264"/>
    </source>
</evidence>
<gene>
    <name evidence="10" type="ORF">EG850_10545</name>
</gene>
<evidence type="ECO:0000313" key="10">
    <source>
        <dbReference type="EMBL" id="RRJ85975.1"/>
    </source>
</evidence>
<evidence type="ECO:0000256" key="2">
    <source>
        <dbReference type="ARBA" id="ARBA00005983"/>
    </source>
</evidence>
<keyword evidence="4" id="KW-0547">Nucleotide-binding</keyword>
<dbReference type="AlphaFoldDB" id="A0A3P3VT74"/>
<keyword evidence="8" id="KW-1208">Phospholipid metabolism</keyword>
<dbReference type="Gene3D" id="2.60.200.40">
    <property type="match status" value="1"/>
</dbReference>
<keyword evidence="7" id="KW-0594">Phospholipid biosynthesis</keyword>
<sequence length="320" mass="33908">MNAPRAAVIANPVKVDVPILRAALRTVEQDLGWEPSLLLETTVDEDADVRAREALASDVDLVVAAGGDGTVRLVAGELHGKEVPLGIVPAGTGNLLARNLGIDPTLSLTERLHIAFAGKDRRVDLGRAVVEGPDGTKERFPFAVLAGVGVDAGMIEHTDDKLKARIGWPAYLGGMFRALAGGPTFRARFRVDGGRTYGVRAAGFMVGNCGMLQGGMRLLPDAEIDDGILDTLVLRPSGPLGWLEVFAGIVTGALTRVAPTHIRSRLRGLVRALNYLRSTDVVLRIDSHPEPFEVDGDAVGEIIAAHITVHAGAVTVRVPR</sequence>
<organism evidence="10 11">
    <name type="scientific">Gulosibacter macacae</name>
    <dbReference type="NCBI Taxonomy" id="2488791"/>
    <lineage>
        <taxon>Bacteria</taxon>
        <taxon>Bacillati</taxon>
        <taxon>Actinomycetota</taxon>
        <taxon>Actinomycetes</taxon>
        <taxon>Micrococcales</taxon>
        <taxon>Microbacteriaceae</taxon>
        <taxon>Gulosibacter</taxon>
    </lineage>
</organism>
<dbReference type="GO" id="GO:0005524">
    <property type="term" value="F:ATP binding"/>
    <property type="evidence" value="ECO:0007669"/>
    <property type="project" value="UniProtKB-KW"/>
</dbReference>
<name>A0A3P3VT74_9MICO</name>
<feature type="domain" description="DAGKc" evidence="9">
    <location>
        <begin position="1"/>
        <end position="132"/>
    </location>
</feature>
<dbReference type="Proteomes" id="UP000274391">
    <property type="component" value="Unassembled WGS sequence"/>
</dbReference>
<comment type="caution">
    <text evidence="10">The sequence shown here is derived from an EMBL/GenBank/DDBJ whole genome shotgun (WGS) entry which is preliminary data.</text>
</comment>
<evidence type="ECO:0000256" key="3">
    <source>
        <dbReference type="ARBA" id="ARBA00022679"/>
    </source>
</evidence>
<dbReference type="SUPFAM" id="SSF111331">
    <property type="entry name" value="NAD kinase/diacylglycerol kinase-like"/>
    <property type="match status" value="1"/>
</dbReference>
<dbReference type="PROSITE" id="PS50146">
    <property type="entry name" value="DAGK"/>
    <property type="match status" value="1"/>
</dbReference>
<keyword evidence="11" id="KW-1185">Reference proteome</keyword>
<protein>
    <submittedName>
        <fullName evidence="10">Diacylglycerol kinase</fullName>
    </submittedName>
</protein>
<dbReference type="PANTHER" id="PTHR12358:SF54">
    <property type="entry name" value="SPHINGOSINE KINASE RELATED PROTEIN"/>
    <property type="match status" value="1"/>
</dbReference>
<comment type="cofactor">
    <cofactor evidence="1">
        <name>Mg(2+)</name>
        <dbReference type="ChEBI" id="CHEBI:18420"/>
    </cofactor>
</comment>
<dbReference type="Pfam" id="PF00781">
    <property type="entry name" value="DAGK_cat"/>
    <property type="match status" value="1"/>
</dbReference>
<keyword evidence="6" id="KW-0067">ATP-binding</keyword>
<dbReference type="Pfam" id="PF19279">
    <property type="entry name" value="YegS_C"/>
    <property type="match status" value="1"/>
</dbReference>
<comment type="similarity">
    <text evidence="2">Belongs to the diacylglycerol/lipid kinase family.</text>
</comment>
<evidence type="ECO:0000256" key="4">
    <source>
        <dbReference type="ARBA" id="ARBA00022741"/>
    </source>
</evidence>
<dbReference type="InterPro" id="IPR017438">
    <property type="entry name" value="ATP-NAD_kinase_N"/>
</dbReference>
<proteinExistence type="inferred from homology"/>
<dbReference type="EMBL" id="RQVS01000013">
    <property type="protein sequence ID" value="RRJ85975.1"/>
    <property type="molecule type" value="Genomic_DNA"/>
</dbReference>
<dbReference type="InterPro" id="IPR050187">
    <property type="entry name" value="Lipid_Phosphate_FormReg"/>
</dbReference>
<accession>A0A3P3VT74</accession>
<dbReference type="RefSeq" id="WP_124973265.1">
    <property type="nucleotide sequence ID" value="NZ_RQVS01000013.1"/>
</dbReference>
<evidence type="ECO:0000313" key="11">
    <source>
        <dbReference type="Proteomes" id="UP000274391"/>
    </source>
</evidence>
<dbReference type="Gene3D" id="3.40.50.10330">
    <property type="entry name" value="Probable inorganic polyphosphate/atp-NAD kinase, domain 1"/>
    <property type="match status" value="1"/>
</dbReference>
<dbReference type="PANTHER" id="PTHR12358">
    <property type="entry name" value="SPHINGOSINE KINASE"/>
    <property type="match status" value="1"/>
</dbReference>
<evidence type="ECO:0000259" key="9">
    <source>
        <dbReference type="PROSITE" id="PS50146"/>
    </source>
</evidence>
<keyword evidence="7" id="KW-0443">Lipid metabolism</keyword>
<dbReference type="OrthoDB" id="3171056at2"/>
<keyword evidence="7" id="KW-0444">Lipid biosynthesis</keyword>
<keyword evidence="5 10" id="KW-0418">Kinase</keyword>
<evidence type="ECO:0000256" key="6">
    <source>
        <dbReference type="ARBA" id="ARBA00022840"/>
    </source>
</evidence>
<evidence type="ECO:0000256" key="1">
    <source>
        <dbReference type="ARBA" id="ARBA00001946"/>
    </source>
</evidence>
<dbReference type="InterPro" id="IPR001206">
    <property type="entry name" value="Diacylglycerol_kinase_cat_dom"/>
</dbReference>